<comment type="caution">
    <text evidence="1">The sequence shown here is derived from an EMBL/GenBank/DDBJ whole genome shotgun (WGS) entry which is preliminary data.</text>
</comment>
<keyword evidence="2" id="KW-1185">Reference proteome</keyword>
<organism evidence="1 2">
    <name type="scientific">Shewanella benthica KT99</name>
    <dbReference type="NCBI Taxonomy" id="314608"/>
    <lineage>
        <taxon>Bacteria</taxon>
        <taxon>Pseudomonadati</taxon>
        <taxon>Pseudomonadota</taxon>
        <taxon>Gammaproteobacteria</taxon>
        <taxon>Alteromonadales</taxon>
        <taxon>Shewanellaceae</taxon>
        <taxon>Shewanella</taxon>
    </lineage>
</organism>
<dbReference type="EMBL" id="ABIC01000031">
    <property type="protein sequence ID" value="EDP99832.1"/>
    <property type="molecule type" value="Genomic_DNA"/>
</dbReference>
<dbReference type="Proteomes" id="UP000005839">
    <property type="component" value="Unassembled WGS sequence"/>
</dbReference>
<gene>
    <name evidence="1" type="ORF">KT99_10498</name>
</gene>
<name>A9EHT1_9GAMM</name>
<protein>
    <submittedName>
        <fullName evidence="1">AcrB/AcrD/AcrF family protein</fullName>
    </submittedName>
</protein>
<dbReference type="AlphaFoldDB" id="A9EHT1"/>
<evidence type="ECO:0000313" key="2">
    <source>
        <dbReference type="Proteomes" id="UP000005839"/>
    </source>
</evidence>
<accession>A9EHT1</accession>
<evidence type="ECO:0000313" key="1">
    <source>
        <dbReference type="EMBL" id="EDP99832.1"/>
    </source>
</evidence>
<dbReference type="STRING" id="314608.KT99_10498"/>
<reference evidence="1 2" key="1">
    <citation type="submission" date="2007-10" db="EMBL/GenBank/DDBJ databases">
        <authorList>
            <person name="Yayanos A."/>
            <person name="Ferriera S."/>
            <person name="Johnson J."/>
            <person name="Kravitz S."/>
            <person name="Halpern A."/>
            <person name="Remington K."/>
            <person name="Beeson K."/>
            <person name="Tran B."/>
            <person name="Rogers Y.-H."/>
            <person name="Friedman R."/>
            <person name="Venter J.C."/>
        </authorList>
    </citation>
    <scope>NUCLEOTIDE SEQUENCE [LARGE SCALE GENOMIC DNA]</scope>
    <source>
        <strain evidence="1 2">KT99</strain>
    </source>
</reference>
<sequence>MFDISHYLGIHSPALPLSMVNQDQADGEGNNKLYINYQVEGRHNLNVTEAMITKMETYLYANKDKFYIDSVCSRPRPIYPVP</sequence>
<proteinExistence type="predicted"/>